<dbReference type="Pfam" id="PF02452">
    <property type="entry name" value="PemK_toxin"/>
    <property type="match status" value="1"/>
</dbReference>
<dbReference type="KEGG" id="ras:RAS_07040"/>
<evidence type="ECO:0000313" key="1">
    <source>
        <dbReference type="EMBL" id="BBJ31595.1"/>
    </source>
</evidence>
<dbReference type="SUPFAM" id="SSF50118">
    <property type="entry name" value="Cell growth inhibitor/plasmid maintenance toxic component"/>
    <property type="match status" value="1"/>
</dbReference>
<dbReference type="Gene3D" id="2.30.30.110">
    <property type="match status" value="1"/>
</dbReference>
<proteinExistence type="predicted"/>
<keyword evidence="2" id="KW-1185">Reference proteome</keyword>
<keyword evidence="1" id="KW-0378">Hydrolase</keyword>
<sequence length="109" mass="12440">MVAYIPERGDVVWLDFDPQKGNEIKKIRPAIVLSTYKYHLKSNLALFVPITSQIKGYPFEVIINIDSINGAVLCDQIRSMDFKARKAKKILSLNNSLVDEILYKSKLLL</sequence>
<evidence type="ECO:0000313" key="2">
    <source>
        <dbReference type="Proteomes" id="UP000321183"/>
    </source>
</evidence>
<accession>A0A510G9Y6</accession>
<organism evidence="1 2">
    <name type="scientific">Rickettsia asiatica</name>
    <dbReference type="NCBI Taxonomy" id="238800"/>
    <lineage>
        <taxon>Bacteria</taxon>
        <taxon>Pseudomonadati</taxon>
        <taxon>Pseudomonadota</taxon>
        <taxon>Alphaproteobacteria</taxon>
        <taxon>Rickettsiales</taxon>
        <taxon>Rickettsiaceae</taxon>
        <taxon>Rickettsieae</taxon>
        <taxon>Rickettsia</taxon>
        <taxon>spotted fever group</taxon>
    </lineage>
</organism>
<name>A0A510G9Y6_9RICK</name>
<dbReference type="GO" id="GO:0003677">
    <property type="term" value="F:DNA binding"/>
    <property type="evidence" value="ECO:0007669"/>
    <property type="project" value="InterPro"/>
</dbReference>
<dbReference type="InterPro" id="IPR003477">
    <property type="entry name" value="PemK-like"/>
</dbReference>
<dbReference type="PANTHER" id="PTHR33988:SF3">
    <property type="entry name" value="ENDORIBONUCLEASE TOXIN CHPB-RELATED"/>
    <property type="match status" value="1"/>
</dbReference>
<keyword evidence="1" id="KW-0255">Endonuclease</keyword>
<dbReference type="EMBL" id="AP019563">
    <property type="protein sequence ID" value="BBJ31595.1"/>
    <property type="molecule type" value="Genomic_DNA"/>
</dbReference>
<dbReference type="GO" id="GO:0004521">
    <property type="term" value="F:RNA endonuclease activity"/>
    <property type="evidence" value="ECO:0007669"/>
    <property type="project" value="TreeGrafter"/>
</dbReference>
<dbReference type="PANTHER" id="PTHR33988">
    <property type="entry name" value="ENDORIBONUCLEASE MAZF-RELATED"/>
    <property type="match status" value="1"/>
</dbReference>
<dbReference type="GO" id="GO:0016075">
    <property type="term" value="P:rRNA catabolic process"/>
    <property type="evidence" value="ECO:0007669"/>
    <property type="project" value="TreeGrafter"/>
</dbReference>
<dbReference type="AlphaFoldDB" id="A0A510G9Y6"/>
<gene>
    <name evidence="1" type="primary">mazF</name>
    <name evidence="1" type="ORF">RAS_07040</name>
</gene>
<reference evidence="1 2" key="1">
    <citation type="submission" date="2019-04" db="EMBL/GenBank/DDBJ databases">
        <title>Draft genome sequence of Rickettsia asiatica Maytaro1284.</title>
        <authorList>
            <person name="Thu M."/>
            <person name="Qiu Y."/>
            <person name="Nakao R."/>
        </authorList>
    </citation>
    <scope>NUCLEOTIDE SEQUENCE [LARGE SCALE GENOMIC DNA]</scope>
    <source>
        <strain evidence="1 2">Maytaro1284</strain>
    </source>
</reference>
<dbReference type="Proteomes" id="UP000321183">
    <property type="component" value="Chromosome"/>
</dbReference>
<dbReference type="InterPro" id="IPR011067">
    <property type="entry name" value="Plasmid_toxin/cell-grow_inhib"/>
</dbReference>
<protein>
    <submittedName>
        <fullName evidence="1">mRNA-degrading endonuclease</fullName>
    </submittedName>
</protein>
<keyword evidence="1" id="KW-0540">Nuclease</keyword>
<dbReference type="GO" id="GO:0006402">
    <property type="term" value="P:mRNA catabolic process"/>
    <property type="evidence" value="ECO:0007669"/>
    <property type="project" value="TreeGrafter"/>
</dbReference>
<dbReference type="RefSeq" id="WP_147142426.1">
    <property type="nucleotide sequence ID" value="NZ_AP019563.1"/>
</dbReference>